<keyword evidence="3" id="KW-1185">Reference proteome</keyword>
<sequence>MDDIETLTKKLFPYAYNILGNIADSQDVIQDVLIKFNEKETSSISNHNAYLIKSVINQAINLKKKNDRERNQRISLPEPIITNQGESKIEIEEILNYSMLVLLEVLNTKERAVFLLKEAFDYDHEEIANILSVSVENSRKLLSRAKKKLKQNKPNVVTTTSRDRIYLGKYIEAIRNRDVITLEQMLSEEVKVLADGGTKVNVVAQLTSGINDTIKLITYVFEHYQKDFRIEIDKINHQPALLFYDDTLLMNCQVFELNKDGKIINIFSVVDPDKLLPN</sequence>
<dbReference type="Proteomes" id="UP000830454">
    <property type="component" value="Chromosome"/>
</dbReference>
<gene>
    <name evidence="2" type="ORF">LXD69_09595</name>
</gene>
<dbReference type="CDD" id="cd06171">
    <property type="entry name" value="Sigma70_r4"/>
    <property type="match status" value="1"/>
</dbReference>
<dbReference type="Pfam" id="PF08281">
    <property type="entry name" value="Sigma70_r4_2"/>
    <property type="match status" value="1"/>
</dbReference>
<dbReference type="InterPro" id="IPR014284">
    <property type="entry name" value="RNA_pol_sigma-70_dom"/>
</dbReference>
<dbReference type="Gene3D" id="1.10.1740.10">
    <property type="match status" value="1"/>
</dbReference>
<name>A0ABY4HHJ2_9FLAO</name>
<dbReference type="InterPro" id="IPR013249">
    <property type="entry name" value="RNA_pol_sigma70_r4_t2"/>
</dbReference>
<dbReference type="Gene3D" id="1.10.10.10">
    <property type="entry name" value="Winged helix-like DNA-binding domain superfamily/Winged helix DNA-binding domain"/>
    <property type="match status" value="1"/>
</dbReference>
<organism evidence="2 3">
    <name type="scientific">Flavobacterium sediminilitoris</name>
    <dbReference type="NCBI Taxonomy" id="2024526"/>
    <lineage>
        <taxon>Bacteria</taxon>
        <taxon>Pseudomonadati</taxon>
        <taxon>Bacteroidota</taxon>
        <taxon>Flavobacteriia</taxon>
        <taxon>Flavobacteriales</taxon>
        <taxon>Flavobacteriaceae</taxon>
        <taxon>Flavobacterium</taxon>
    </lineage>
</organism>
<dbReference type="InterPro" id="IPR036388">
    <property type="entry name" value="WH-like_DNA-bd_sf"/>
</dbReference>
<dbReference type="SUPFAM" id="SSF88659">
    <property type="entry name" value="Sigma3 and sigma4 domains of RNA polymerase sigma factors"/>
    <property type="match status" value="1"/>
</dbReference>
<dbReference type="InterPro" id="IPR032710">
    <property type="entry name" value="NTF2-like_dom_sf"/>
</dbReference>
<dbReference type="InterPro" id="IPR052704">
    <property type="entry name" value="ECF_Sigma-70_Domain"/>
</dbReference>
<evidence type="ECO:0000313" key="3">
    <source>
        <dbReference type="Proteomes" id="UP000830454"/>
    </source>
</evidence>
<dbReference type="SUPFAM" id="SSF88946">
    <property type="entry name" value="Sigma2 domain of RNA polymerase sigma factors"/>
    <property type="match status" value="1"/>
</dbReference>
<dbReference type="SUPFAM" id="SSF54427">
    <property type="entry name" value="NTF2-like"/>
    <property type="match status" value="1"/>
</dbReference>
<proteinExistence type="predicted"/>
<reference evidence="2" key="1">
    <citation type="submission" date="2021-12" db="EMBL/GenBank/DDBJ databases">
        <authorList>
            <person name="Cha I.-T."/>
            <person name="Lee K.-E."/>
            <person name="Park S.-J."/>
        </authorList>
    </citation>
    <scope>NUCLEOTIDE SEQUENCE</scope>
    <source>
        <strain evidence="2">YSM-43</strain>
    </source>
</reference>
<dbReference type="InterPro" id="IPR013324">
    <property type="entry name" value="RNA_pol_sigma_r3/r4-like"/>
</dbReference>
<evidence type="ECO:0000259" key="1">
    <source>
        <dbReference type="Pfam" id="PF08281"/>
    </source>
</evidence>
<dbReference type="PANTHER" id="PTHR30173">
    <property type="entry name" value="SIGMA 19 FACTOR"/>
    <property type="match status" value="1"/>
</dbReference>
<protein>
    <submittedName>
        <fullName evidence="2">Sigma-70 family RNA polymerase sigma factor</fullName>
    </submittedName>
</protein>
<dbReference type="NCBIfam" id="TIGR02937">
    <property type="entry name" value="sigma70-ECF"/>
    <property type="match status" value="1"/>
</dbReference>
<dbReference type="RefSeq" id="WP_246914906.1">
    <property type="nucleotide sequence ID" value="NZ_CP090145.1"/>
</dbReference>
<reference evidence="2" key="2">
    <citation type="submission" date="2022-04" db="EMBL/GenBank/DDBJ databases">
        <title>Complete Genome Sequence of Flavobacterium sediminilitoris YSM-43, Isolated from a Tidal Sediment.</title>
        <authorList>
            <person name="Lee P.A."/>
        </authorList>
    </citation>
    <scope>NUCLEOTIDE SEQUENCE</scope>
    <source>
        <strain evidence="2">YSM-43</strain>
    </source>
</reference>
<dbReference type="EMBL" id="CP090145">
    <property type="protein sequence ID" value="UOX32306.1"/>
    <property type="molecule type" value="Genomic_DNA"/>
</dbReference>
<dbReference type="InterPro" id="IPR013325">
    <property type="entry name" value="RNA_pol_sigma_r2"/>
</dbReference>
<accession>A0ABY4HHJ2</accession>
<dbReference type="PANTHER" id="PTHR30173:SF36">
    <property type="entry name" value="ECF RNA POLYMERASE SIGMA FACTOR SIGJ"/>
    <property type="match status" value="1"/>
</dbReference>
<evidence type="ECO:0000313" key="2">
    <source>
        <dbReference type="EMBL" id="UOX32306.1"/>
    </source>
</evidence>
<feature type="domain" description="RNA polymerase sigma factor 70 region 4 type 2" evidence="1">
    <location>
        <begin position="101"/>
        <end position="149"/>
    </location>
</feature>